<keyword evidence="2" id="KW-1133">Transmembrane helix</keyword>
<gene>
    <name evidence="3" type="ORF">PECUL_23A034961</name>
</gene>
<feature type="transmembrane region" description="Helical" evidence="2">
    <location>
        <begin position="34"/>
        <end position="58"/>
    </location>
</feature>
<reference evidence="3" key="1">
    <citation type="submission" date="2022-03" db="EMBL/GenBank/DDBJ databases">
        <authorList>
            <person name="Alioto T."/>
            <person name="Alioto T."/>
            <person name="Gomez Garrido J."/>
        </authorList>
    </citation>
    <scope>NUCLEOTIDE SEQUENCE</scope>
</reference>
<evidence type="ECO:0000313" key="4">
    <source>
        <dbReference type="Proteomes" id="UP001295444"/>
    </source>
</evidence>
<organism evidence="3 4">
    <name type="scientific">Pelobates cultripes</name>
    <name type="common">Western spadefoot toad</name>
    <dbReference type="NCBI Taxonomy" id="61616"/>
    <lineage>
        <taxon>Eukaryota</taxon>
        <taxon>Metazoa</taxon>
        <taxon>Chordata</taxon>
        <taxon>Craniata</taxon>
        <taxon>Vertebrata</taxon>
        <taxon>Euteleostomi</taxon>
        <taxon>Amphibia</taxon>
        <taxon>Batrachia</taxon>
        <taxon>Anura</taxon>
        <taxon>Pelobatoidea</taxon>
        <taxon>Pelobatidae</taxon>
        <taxon>Pelobates</taxon>
    </lineage>
</organism>
<name>A0AAD1TMI0_PELCU</name>
<evidence type="ECO:0000313" key="3">
    <source>
        <dbReference type="EMBL" id="CAH2328172.1"/>
    </source>
</evidence>
<feature type="region of interest" description="Disordered" evidence="1">
    <location>
        <begin position="126"/>
        <end position="147"/>
    </location>
</feature>
<dbReference type="Proteomes" id="UP001295444">
    <property type="component" value="Chromosome 13"/>
</dbReference>
<keyword evidence="2" id="KW-0472">Membrane</keyword>
<accession>A0AAD1TMI0</accession>
<dbReference type="EMBL" id="OW240924">
    <property type="protein sequence ID" value="CAH2328172.1"/>
    <property type="molecule type" value="Genomic_DNA"/>
</dbReference>
<dbReference type="PANTHER" id="PTHR34929:SF1">
    <property type="entry name" value="INAF MOTIF CONTAINING 2"/>
    <property type="match status" value="1"/>
</dbReference>
<keyword evidence="4" id="KW-1185">Reference proteome</keyword>
<proteinExistence type="predicted"/>
<feature type="compositionally biased region" description="Polar residues" evidence="1">
    <location>
        <begin position="285"/>
        <end position="303"/>
    </location>
</feature>
<dbReference type="AlphaFoldDB" id="A0AAD1TMI0"/>
<sequence>MKDKDFVANVERGKPATYTGDKKAKMAAKTNKKWVRLATVFAYVLSVSLAAIILAIYYSLIWKPVRTSGDQTSGSHNVEVSTFLSNGTIHVSNETPISSNSSVSVRANLESVKASPLFQDTLITSPATPSANPMANHTGTQTPASERATRNSVFAKTVITLLVTKDHATEESPSTFPSYSSPSGIEALNPDSNDPATSSTLPAHILQTGFATPLMDTLESLEDPPVWTTKDVKETSEDFQGFTSAQDMTDVTDHSFTPNLNEESLVKDSTTSLKNQAEISHEPQDSTASTMTYSGHTSVAGSL</sequence>
<evidence type="ECO:0000256" key="1">
    <source>
        <dbReference type="SAM" id="MobiDB-lite"/>
    </source>
</evidence>
<dbReference type="PANTHER" id="PTHR34929">
    <property type="entry name" value="ZGC:153157"/>
    <property type="match status" value="1"/>
</dbReference>
<feature type="compositionally biased region" description="Low complexity" evidence="1">
    <location>
        <begin position="172"/>
        <end position="183"/>
    </location>
</feature>
<keyword evidence="2" id="KW-0812">Transmembrane</keyword>
<dbReference type="InterPro" id="IPR029162">
    <property type="entry name" value="InaF-motif"/>
</dbReference>
<feature type="region of interest" description="Disordered" evidence="1">
    <location>
        <begin position="169"/>
        <end position="198"/>
    </location>
</feature>
<dbReference type="Pfam" id="PF15018">
    <property type="entry name" value="InaF-motif"/>
    <property type="match status" value="1"/>
</dbReference>
<protein>
    <recommendedName>
        <fullName evidence="5">Transmembrane protein INAFM2</fullName>
    </recommendedName>
</protein>
<feature type="compositionally biased region" description="Polar residues" evidence="1">
    <location>
        <begin position="269"/>
        <end position="278"/>
    </location>
</feature>
<feature type="region of interest" description="Disordered" evidence="1">
    <location>
        <begin position="269"/>
        <end position="303"/>
    </location>
</feature>
<evidence type="ECO:0008006" key="5">
    <source>
        <dbReference type="Google" id="ProtNLM"/>
    </source>
</evidence>
<evidence type="ECO:0000256" key="2">
    <source>
        <dbReference type="SAM" id="Phobius"/>
    </source>
</evidence>